<dbReference type="PROSITE" id="PS51257">
    <property type="entry name" value="PROKAR_LIPOPROTEIN"/>
    <property type="match status" value="1"/>
</dbReference>
<organism evidence="2 3">
    <name type="scientific">Leptospira ellisii</name>
    <dbReference type="NCBI Taxonomy" id="2023197"/>
    <lineage>
        <taxon>Bacteria</taxon>
        <taxon>Pseudomonadati</taxon>
        <taxon>Spirochaetota</taxon>
        <taxon>Spirochaetia</taxon>
        <taxon>Leptospirales</taxon>
        <taxon>Leptospiraceae</taxon>
        <taxon>Leptospira</taxon>
    </lineage>
</organism>
<reference evidence="2 3" key="1">
    <citation type="journal article" date="2018" name="Microb. Genom.">
        <title>Deciphering the unexplored Leptospira diversity from soils uncovers genomic evolution to virulence.</title>
        <authorList>
            <person name="Thibeaux R."/>
            <person name="Iraola G."/>
            <person name="Ferres I."/>
            <person name="Bierque E."/>
            <person name="Girault D."/>
            <person name="Soupe-Gilbert M.E."/>
            <person name="Picardeau M."/>
            <person name="Goarant C."/>
        </authorList>
    </citation>
    <scope>NUCLEOTIDE SEQUENCE [LARGE SCALE GENOMIC DNA]</scope>
    <source>
        <strain evidence="2 3">ATI7-C-A5</strain>
    </source>
</reference>
<dbReference type="Proteomes" id="UP000232122">
    <property type="component" value="Unassembled WGS sequence"/>
</dbReference>
<proteinExistence type="predicted"/>
<dbReference type="EMBL" id="NPEF02000009">
    <property type="protein sequence ID" value="MDV6235666.1"/>
    <property type="molecule type" value="Genomic_DNA"/>
</dbReference>
<protein>
    <submittedName>
        <fullName evidence="2">DUF3089 domain-containing protein</fullName>
    </submittedName>
</protein>
<keyword evidence="3" id="KW-1185">Reference proteome</keyword>
<keyword evidence="1" id="KW-1133">Transmembrane helix</keyword>
<keyword evidence="1" id="KW-0812">Transmembrane</keyword>
<dbReference type="Pfam" id="PF11288">
    <property type="entry name" value="DUF3089"/>
    <property type="match status" value="1"/>
</dbReference>
<keyword evidence="1" id="KW-0472">Membrane</keyword>
<evidence type="ECO:0000256" key="1">
    <source>
        <dbReference type="SAM" id="Phobius"/>
    </source>
</evidence>
<dbReference type="SUPFAM" id="SSF53474">
    <property type="entry name" value="alpha/beta-Hydrolases"/>
    <property type="match status" value="1"/>
</dbReference>
<dbReference type="RefSeq" id="WP_243399455.1">
    <property type="nucleotide sequence ID" value="NZ_NPEF02000009.1"/>
</dbReference>
<dbReference type="AlphaFoldDB" id="A0AAE4QNB3"/>
<dbReference type="InterPro" id="IPR029058">
    <property type="entry name" value="AB_hydrolase_fold"/>
</dbReference>
<dbReference type="InterPro" id="IPR021440">
    <property type="entry name" value="DUF3089"/>
</dbReference>
<feature type="transmembrane region" description="Helical" evidence="1">
    <location>
        <begin position="21"/>
        <end position="38"/>
    </location>
</feature>
<accession>A0AAE4QNB3</accession>
<evidence type="ECO:0000313" key="2">
    <source>
        <dbReference type="EMBL" id="MDV6235666.1"/>
    </source>
</evidence>
<gene>
    <name evidence="2" type="ORF">CH379_008515</name>
</gene>
<evidence type="ECO:0000313" key="3">
    <source>
        <dbReference type="Proteomes" id="UP000232122"/>
    </source>
</evidence>
<name>A0AAE4QNB3_9LEPT</name>
<comment type="caution">
    <text evidence="2">The sequence shown here is derived from an EMBL/GenBank/DDBJ whole genome shotgun (WGS) entry which is preliminary data.</text>
</comment>
<sequence length="356" mass="40077">MFFEKRKDPQRTRFLRKVASYIPFFLSFYVSVSCLWLIRPSGNFGERGNPPAPDYSLVSSWAALPEIKDGADEVPSGSDWKDGQNSALVDVFFIHPTTFFGREWNAPIDDRSVNERTDDGTVRKQASVFNCCGRIYAPRYRQATLYSFLDADNGRSALELAYQDILKSFEYYLEHRNGGRPFILASHSQGTFLAARLLSEKVDGKPLSKKMIAAYLIGGAVPLRSYRRLPVCDTPTKNGCVIGWRTFEEEAAVPKLPHDPEPPFICVNPVSWKADETATKAEEHPGGIDGTFTKIFPALCDVRCSKGILRISKPNAGGYSRAFQGNYHVFDYALFYQSIRNNVAERVKNYFRSGGK</sequence>